<dbReference type="PANTHER" id="PTHR46268">
    <property type="entry name" value="STRESS RESPONSE PROTEIN NHAX"/>
    <property type="match status" value="1"/>
</dbReference>
<dbReference type="OrthoDB" id="9804721at2"/>
<dbReference type="InterPro" id="IPR006016">
    <property type="entry name" value="UspA"/>
</dbReference>
<dbReference type="SUPFAM" id="SSF52402">
    <property type="entry name" value="Adenine nucleotide alpha hydrolases-like"/>
    <property type="match status" value="2"/>
</dbReference>
<sequence length="280" mass="30148">MSYKTILAILDTSENAGVAIDFAFALAAEHGAHVIGLHAEIISAVPLVAPMEIPDPVAVQALQDMARAEAADIEQLFRTKGESNGVSYEWRSFASSVGYASQPLLDSARSSDLLVAVQPDPARPSDAHVDVESFLFESGRPVLMVPYIFKQPKPIRRVLIAWNGSKEATRATFDSMAFLKAADAVEIFSVDPVESAWQSPSTTGAEIAATLARHGVKVTLSTAESADKSPSQVIENRLSDSSIDLLVMGAYTHSRLWQMIFGGTTKTLLRSMTALTLLSR</sequence>
<dbReference type="AlphaFoldDB" id="A0A2W4D0S9"/>
<feature type="domain" description="UspA" evidence="2">
    <location>
        <begin position="3"/>
        <end position="71"/>
    </location>
</feature>
<name>A0A2W4D0S9_9HYPH</name>
<proteinExistence type="inferred from homology"/>
<reference evidence="3 4" key="1">
    <citation type="journal article" date="2018" name="Sci. Rep.">
        <title>Rhizobium tumorigenes sp. nov., a novel plant tumorigenic bacterium isolated from cane gall tumors on thornless blackberry.</title>
        <authorList>
            <person name="Kuzmanovi N."/>
            <person name="Smalla K."/>
            <person name="Gronow S."/>
            <person name="PuBawska J."/>
        </authorList>
    </citation>
    <scope>NUCLEOTIDE SEQUENCE [LARGE SCALE GENOMIC DNA]</scope>
    <source>
        <strain evidence="3 4">CCBAU 85046</strain>
    </source>
</reference>
<dbReference type="RefSeq" id="WP_111162070.1">
    <property type="nucleotide sequence ID" value="NZ_PCDP01000040.1"/>
</dbReference>
<dbReference type="Pfam" id="PF00582">
    <property type="entry name" value="Usp"/>
    <property type="match status" value="1"/>
</dbReference>
<comment type="caution">
    <text evidence="3">The sequence shown here is derived from an EMBL/GenBank/DDBJ whole genome shotgun (WGS) entry which is preliminary data.</text>
</comment>
<dbReference type="CDD" id="cd00293">
    <property type="entry name" value="USP-like"/>
    <property type="match status" value="1"/>
</dbReference>
<dbReference type="Gene3D" id="3.40.50.12370">
    <property type="match status" value="1"/>
</dbReference>
<comment type="similarity">
    <text evidence="1">Belongs to the universal stress protein A family.</text>
</comment>
<evidence type="ECO:0000256" key="1">
    <source>
        <dbReference type="ARBA" id="ARBA00008791"/>
    </source>
</evidence>
<evidence type="ECO:0000259" key="2">
    <source>
        <dbReference type="Pfam" id="PF00582"/>
    </source>
</evidence>
<dbReference type="EMBL" id="PCDP01000040">
    <property type="protein sequence ID" value="PZM11134.1"/>
    <property type="molecule type" value="Genomic_DNA"/>
</dbReference>
<dbReference type="PANTHER" id="PTHR46268:SF15">
    <property type="entry name" value="UNIVERSAL STRESS PROTEIN HP_0031"/>
    <property type="match status" value="1"/>
</dbReference>
<gene>
    <name evidence="3" type="ORF">CPY51_20310</name>
</gene>
<dbReference type="PRINTS" id="PR01438">
    <property type="entry name" value="UNVRSLSTRESS"/>
</dbReference>
<dbReference type="Proteomes" id="UP000248925">
    <property type="component" value="Unassembled WGS sequence"/>
</dbReference>
<protein>
    <submittedName>
        <fullName evidence="3">Universal stress protein</fullName>
    </submittedName>
</protein>
<evidence type="ECO:0000313" key="4">
    <source>
        <dbReference type="Proteomes" id="UP000248925"/>
    </source>
</evidence>
<evidence type="ECO:0000313" key="3">
    <source>
        <dbReference type="EMBL" id="PZM11134.1"/>
    </source>
</evidence>
<keyword evidence="4" id="KW-1185">Reference proteome</keyword>
<dbReference type="InterPro" id="IPR006015">
    <property type="entry name" value="Universal_stress_UspA"/>
</dbReference>
<organism evidence="3 4">
    <name type="scientific">Rhizobium tubonense</name>
    <dbReference type="NCBI Taxonomy" id="484088"/>
    <lineage>
        <taxon>Bacteria</taxon>
        <taxon>Pseudomonadati</taxon>
        <taxon>Pseudomonadota</taxon>
        <taxon>Alphaproteobacteria</taxon>
        <taxon>Hyphomicrobiales</taxon>
        <taxon>Rhizobiaceae</taxon>
        <taxon>Rhizobium/Agrobacterium group</taxon>
        <taxon>Rhizobium</taxon>
    </lineage>
</organism>
<accession>A0A2W4D0S9</accession>